<evidence type="ECO:0000256" key="2">
    <source>
        <dbReference type="ARBA" id="ARBA00022840"/>
    </source>
</evidence>
<accession>A0A067KRS3</accession>
<dbReference type="GO" id="GO:0005524">
    <property type="term" value="F:ATP binding"/>
    <property type="evidence" value="ECO:0007669"/>
    <property type="project" value="UniProtKB-KW"/>
</dbReference>
<keyword evidence="1" id="KW-0547">Nucleotide-binding</keyword>
<organism evidence="4 5">
    <name type="scientific">Jatropha curcas</name>
    <name type="common">Barbados nut</name>
    <dbReference type="NCBI Taxonomy" id="180498"/>
    <lineage>
        <taxon>Eukaryota</taxon>
        <taxon>Viridiplantae</taxon>
        <taxon>Streptophyta</taxon>
        <taxon>Embryophyta</taxon>
        <taxon>Tracheophyta</taxon>
        <taxon>Spermatophyta</taxon>
        <taxon>Magnoliopsida</taxon>
        <taxon>eudicotyledons</taxon>
        <taxon>Gunneridae</taxon>
        <taxon>Pentapetalae</taxon>
        <taxon>rosids</taxon>
        <taxon>fabids</taxon>
        <taxon>Malpighiales</taxon>
        <taxon>Euphorbiaceae</taxon>
        <taxon>Crotonoideae</taxon>
        <taxon>Jatropheae</taxon>
        <taxon>Jatropha</taxon>
    </lineage>
</organism>
<dbReference type="Proteomes" id="UP000027138">
    <property type="component" value="Unassembled WGS sequence"/>
</dbReference>
<evidence type="ECO:0000256" key="1">
    <source>
        <dbReference type="ARBA" id="ARBA00022741"/>
    </source>
</evidence>
<evidence type="ECO:0000259" key="3">
    <source>
        <dbReference type="PROSITE" id="PS50011"/>
    </source>
</evidence>
<dbReference type="InterPro" id="IPR001245">
    <property type="entry name" value="Ser-Thr/Tyr_kinase_cat_dom"/>
</dbReference>
<dbReference type="Gene3D" id="1.10.510.10">
    <property type="entry name" value="Transferase(Phosphotransferase) domain 1"/>
    <property type="match status" value="1"/>
</dbReference>
<dbReference type="Pfam" id="PF07714">
    <property type="entry name" value="PK_Tyr_Ser-Thr"/>
    <property type="match status" value="1"/>
</dbReference>
<dbReference type="Gene3D" id="3.40.50.620">
    <property type="entry name" value="HUPs"/>
    <property type="match status" value="1"/>
</dbReference>
<sequence>MDAQRVVVIQDASREVSSSAVRWALQGLSLKPGDMLTLLSVLHQVYTPSKSLYAGSKKLLGYKSRIDSNSMFDVNEKIIEREVAKKKEEYAKNAQLVQISELYEKEKVKFSVQIATGPSPKVVALKAAISLEPTWVILDRQMKKNRKYFLEKLSCGISRMKKNNIVEQLRGPRTDRTNVSSTEQDRSCQVTYDDMLPGSPDDLFSIEMRPRVDKENLPAQEITKQSSNTEEAREEWQLEDILQHSICSLCKNTRPNRIWQRNFTYTELHTATDGFSPRNYLSEGGKGYIFRGQLKCNNLKIIVKQHQNIIPEGEMDLQSKVNILKKARHKNVLMLLGSCTEESLKLLVYEYACNGSVNQHLSKHCPLPLTWTERMKVALGTARGLNYLHENDIVHKNLRTSNIVLTHDFEPLLGDFGFSAEHDEVLETLGHIPPEYSGNWKLSTALDVYAFGVILLELITGRMVTDKIRGGKGLVGWARPLLKERKLLEIVDPRIGNSYDAEQLYWMGRIIHNCLNKVPNKRLTMDKVVCALECVADRRAQDLMEDVSAVRSYLVRRSSNMNGQRSCKKPFEQESFRGLHVENQVSRSFSLSFSTRTSTSFSRSSVSSGTSDKLQREKAGRISVYYAEMHS</sequence>
<evidence type="ECO:0000313" key="4">
    <source>
        <dbReference type="EMBL" id="KDP34529.1"/>
    </source>
</evidence>
<dbReference type="InterPro" id="IPR000719">
    <property type="entry name" value="Prot_kinase_dom"/>
</dbReference>
<reference evidence="4 5" key="1">
    <citation type="journal article" date="2014" name="PLoS ONE">
        <title>Global Analysis of Gene Expression Profiles in Physic Nut (Jatropha curcas L.) Seedlings Exposed to Salt Stress.</title>
        <authorList>
            <person name="Zhang L."/>
            <person name="Zhang C."/>
            <person name="Wu P."/>
            <person name="Chen Y."/>
            <person name="Li M."/>
            <person name="Jiang H."/>
            <person name="Wu G."/>
        </authorList>
    </citation>
    <scope>NUCLEOTIDE SEQUENCE [LARGE SCALE GENOMIC DNA]</scope>
    <source>
        <strain evidence="5">cv. GZQX0401</strain>
        <tissue evidence="4">Young leaves</tissue>
    </source>
</reference>
<gene>
    <name evidence="4" type="ORF">JCGZ_11079</name>
</gene>
<proteinExistence type="predicted"/>
<evidence type="ECO:0000313" key="5">
    <source>
        <dbReference type="Proteomes" id="UP000027138"/>
    </source>
</evidence>
<dbReference type="PANTHER" id="PTHR27001:SF898">
    <property type="entry name" value="PROTEIN KINASE, PLANT-TYPE, PUTATIVE-RELATED"/>
    <property type="match status" value="1"/>
</dbReference>
<dbReference type="PROSITE" id="PS50011">
    <property type="entry name" value="PROTEIN_KINASE_DOM"/>
    <property type="match status" value="1"/>
</dbReference>
<protein>
    <recommendedName>
        <fullName evidence="3">Protein kinase domain-containing protein</fullName>
    </recommendedName>
</protein>
<feature type="domain" description="Protein kinase" evidence="3">
    <location>
        <begin position="275"/>
        <end position="535"/>
    </location>
</feature>
<dbReference type="GO" id="GO:0005886">
    <property type="term" value="C:plasma membrane"/>
    <property type="evidence" value="ECO:0007669"/>
    <property type="project" value="TreeGrafter"/>
</dbReference>
<dbReference type="AlphaFoldDB" id="A0A067KRS3"/>
<dbReference type="Gene3D" id="3.30.200.20">
    <property type="entry name" value="Phosphorylase Kinase, domain 1"/>
    <property type="match status" value="1"/>
</dbReference>
<dbReference type="PANTHER" id="PTHR27001">
    <property type="entry name" value="OS01G0253100 PROTEIN"/>
    <property type="match status" value="1"/>
</dbReference>
<dbReference type="SUPFAM" id="SSF56112">
    <property type="entry name" value="Protein kinase-like (PK-like)"/>
    <property type="match status" value="1"/>
</dbReference>
<dbReference type="EMBL" id="KK914525">
    <property type="protein sequence ID" value="KDP34529.1"/>
    <property type="molecule type" value="Genomic_DNA"/>
</dbReference>
<name>A0A067KRS3_JATCU</name>
<dbReference type="InterPro" id="IPR011009">
    <property type="entry name" value="Kinase-like_dom_sf"/>
</dbReference>
<dbReference type="InterPro" id="IPR014729">
    <property type="entry name" value="Rossmann-like_a/b/a_fold"/>
</dbReference>
<dbReference type="GO" id="GO:0004672">
    <property type="term" value="F:protein kinase activity"/>
    <property type="evidence" value="ECO:0007669"/>
    <property type="project" value="InterPro"/>
</dbReference>
<keyword evidence="5" id="KW-1185">Reference proteome</keyword>
<keyword evidence="2" id="KW-0067">ATP-binding</keyword>
<dbReference type="OrthoDB" id="4062651at2759"/>